<feature type="region of interest" description="Disordered" evidence="1">
    <location>
        <begin position="82"/>
        <end position="115"/>
    </location>
</feature>
<feature type="region of interest" description="Disordered" evidence="1">
    <location>
        <begin position="19"/>
        <end position="39"/>
    </location>
</feature>
<comment type="caution">
    <text evidence="2">The sequence shown here is derived from an EMBL/GenBank/DDBJ whole genome shotgun (WGS) entry which is preliminary data.</text>
</comment>
<gene>
    <name evidence="2" type="ORF">J5N97_001422</name>
</gene>
<reference evidence="2 3" key="1">
    <citation type="journal article" date="2022" name="Hortic Res">
        <title>The genome of Dioscorea zingiberensis sheds light on the biosynthesis, origin and evolution of the medicinally important diosgenin saponins.</title>
        <authorList>
            <person name="Li Y."/>
            <person name="Tan C."/>
            <person name="Li Z."/>
            <person name="Guo J."/>
            <person name="Li S."/>
            <person name="Chen X."/>
            <person name="Wang C."/>
            <person name="Dai X."/>
            <person name="Yang H."/>
            <person name="Song W."/>
            <person name="Hou L."/>
            <person name="Xu J."/>
            <person name="Tong Z."/>
            <person name="Xu A."/>
            <person name="Yuan X."/>
            <person name="Wang W."/>
            <person name="Yang Q."/>
            <person name="Chen L."/>
            <person name="Sun Z."/>
            <person name="Wang K."/>
            <person name="Pan B."/>
            <person name="Chen J."/>
            <person name="Bao Y."/>
            <person name="Liu F."/>
            <person name="Qi X."/>
            <person name="Gang D.R."/>
            <person name="Wen J."/>
            <person name="Li J."/>
        </authorList>
    </citation>
    <scope>NUCLEOTIDE SEQUENCE [LARGE SCALE GENOMIC DNA]</scope>
    <source>
        <strain evidence="2">Dzin_1.0</strain>
    </source>
</reference>
<name>A0A9D5BUC5_9LILI</name>
<keyword evidence="3" id="KW-1185">Reference proteome</keyword>
<dbReference type="AlphaFoldDB" id="A0A9D5BUC5"/>
<proteinExistence type="predicted"/>
<evidence type="ECO:0000313" key="2">
    <source>
        <dbReference type="EMBL" id="KAJ0960695.1"/>
    </source>
</evidence>
<protein>
    <submittedName>
        <fullName evidence="2">Uncharacterized protein</fullName>
    </submittedName>
</protein>
<organism evidence="2 3">
    <name type="scientific">Dioscorea zingiberensis</name>
    <dbReference type="NCBI Taxonomy" id="325984"/>
    <lineage>
        <taxon>Eukaryota</taxon>
        <taxon>Viridiplantae</taxon>
        <taxon>Streptophyta</taxon>
        <taxon>Embryophyta</taxon>
        <taxon>Tracheophyta</taxon>
        <taxon>Spermatophyta</taxon>
        <taxon>Magnoliopsida</taxon>
        <taxon>Liliopsida</taxon>
        <taxon>Dioscoreales</taxon>
        <taxon>Dioscoreaceae</taxon>
        <taxon>Dioscorea</taxon>
    </lineage>
</organism>
<evidence type="ECO:0000256" key="1">
    <source>
        <dbReference type="SAM" id="MobiDB-lite"/>
    </source>
</evidence>
<evidence type="ECO:0000313" key="3">
    <source>
        <dbReference type="Proteomes" id="UP001085076"/>
    </source>
</evidence>
<feature type="compositionally biased region" description="Basic residues" evidence="1">
    <location>
        <begin position="104"/>
        <end position="115"/>
    </location>
</feature>
<sequence length="115" mass="12556">MWTKLLAFVAKPLAKHERVTEGDPCTQLQPFSGGTGDDPGRSFIIPVPVLLDVSLTERGLAGVAIHPGPARAQVRRARALLDTPPAQLRQSSLRRLTRPNQPLSRKHLSARLPGR</sequence>
<dbReference type="EMBL" id="JAGGNH010000064">
    <property type="protein sequence ID" value="KAJ0960695.1"/>
    <property type="molecule type" value="Genomic_DNA"/>
</dbReference>
<dbReference type="Proteomes" id="UP001085076">
    <property type="component" value="Unassembled WGS sequence"/>
</dbReference>
<accession>A0A9D5BUC5</accession>